<dbReference type="Proteomes" id="UP000249829">
    <property type="component" value="Unassembled WGS sequence"/>
</dbReference>
<sequence>MGMIAAAEDLIACSVSTSNRPKRKVRTRSVIRGGVAGAALSINWSSERKVLGLGLGNRVVATGHTF</sequence>
<dbReference type="AlphaFoldDB" id="A0A2V5GXD3"/>
<name>A0A2V5GXD3_ASPV1</name>
<gene>
    <name evidence="1" type="ORF">BO99DRAFT_405327</name>
</gene>
<evidence type="ECO:0000313" key="2">
    <source>
        <dbReference type="Proteomes" id="UP000249829"/>
    </source>
</evidence>
<reference evidence="1 2" key="1">
    <citation type="submission" date="2018-02" db="EMBL/GenBank/DDBJ databases">
        <title>The genomes of Aspergillus section Nigri reveals drivers in fungal speciation.</title>
        <authorList>
            <consortium name="DOE Joint Genome Institute"/>
            <person name="Vesth T.C."/>
            <person name="Nybo J."/>
            <person name="Theobald S."/>
            <person name="Brandl J."/>
            <person name="Frisvad J.C."/>
            <person name="Nielsen K.F."/>
            <person name="Lyhne E.K."/>
            <person name="Kogle M.E."/>
            <person name="Kuo A."/>
            <person name="Riley R."/>
            <person name="Clum A."/>
            <person name="Nolan M."/>
            <person name="Lipzen A."/>
            <person name="Salamov A."/>
            <person name="Henrissat B."/>
            <person name="Wiebenga A."/>
            <person name="De vries R.P."/>
            <person name="Grigoriev I.V."/>
            <person name="Mortensen U.H."/>
            <person name="Andersen M.R."/>
            <person name="Baker S.E."/>
        </authorList>
    </citation>
    <scope>NUCLEOTIDE SEQUENCE [LARGE SCALE GENOMIC DNA]</scope>
    <source>
        <strain evidence="1 2">CBS 115571</strain>
    </source>
</reference>
<proteinExistence type="predicted"/>
<dbReference type="EMBL" id="KZ825173">
    <property type="protein sequence ID" value="PYI16199.1"/>
    <property type="molecule type" value="Genomic_DNA"/>
</dbReference>
<keyword evidence="2" id="KW-1185">Reference proteome</keyword>
<organism evidence="1 2">
    <name type="scientific">Aspergillus violaceofuscus (strain CBS 115571)</name>
    <dbReference type="NCBI Taxonomy" id="1450538"/>
    <lineage>
        <taxon>Eukaryota</taxon>
        <taxon>Fungi</taxon>
        <taxon>Dikarya</taxon>
        <taxon>Ascomycota</taxon>
        <taxon>Pezizomycotina</taxon>
        <taxon>Eurotiomycetes</taxon>
        <taxon>Eurotiomycetidae</taxon>
        <taxon>Eurotiales</taxon>
        <taxon>Aspergillaceae</taxon>
        <taxon>Aspergillus</taxon>
    </lineage>
</organism>
<accession>A0A2V5GXD3</accession>
<protein>
    <submittedName>
        <fullName evidence="1">Uncharacterized protein</fullName>
    </submittedName>
</protein>
<evidence type="ECO:0000313" key="1">
    <source>
        <dbReference type="EMBL" id="PYI16199.1"/>
    </source>
</evidence>